<feature type="repeat" description="RCC1" evidence="2">
    <location>
        <begin position="492"/>
        <end position="545"/>
    </location>
</feature>
<feature type="repeat" description="RCC1" evidence="2">
    <location>
        <begin position="300"/>
        <end position="357"/>
    </location>
</feature>
<dbReference type="InterPro" id="IPR058923">
    <property type="entry name" value="RCC1-like_dom"/>
</dbReference>
<dbReference type="PRINTS" id="PR00633">
    <property type="entry name" value="RCCNDNSATION"/>
</dbReference>
<comment type="caution">
    <text evidence="5">The sequence shown here is derived from an EMBL/GenBank/DDBJ whole genome shotgun (WGS) entry which is preliminary data.</text>
</comment>
<dbReference type="EMBL" id="DAKRPA010000232">
    <property type="protein sequence ID" value="DAZ94808.1"/>
    <property type="molecule type" value="Genomic_DNA"/>
</dbReference>
<name>A0AAV2YN81_9STRA</name>
<evidence type="ECO:0000313" key="6">
    <source>
        <dbReference type="Proteomes" id="UP001146120"/>
    </source>
</evidence>
<feature type="compositionally biased region" description="Low complexity" evidence="3">
    <location>
        <begin position="256"/>
        <end position="270"/>
    </location>
</feature>
<sequence length="644" mass="70098">MNTLERIAEQRAARMLELLQADLRAQIRREHDAEPKRTTAVKEMQARIALLSDPAERERIWKTIELPHHDALPVHALPKTREFWSDVDITRFTKRQLDAAVALLDLPTGGKKGELLARLHDWINEPAILVRRAEQERLDEEREAQLIVGRVFAFGSNFHGELGLGHRQAQTVPVEVMALRAQRIVRVVSGYDANVTFAFAEDGRVFTWGGGGRAPFLATAVSKDGDTPSKQSTGETFLFPTEVRLNLWASPPAPQQPDQQQEQEQRQPQEPQQPQPQPPQVIEVACGRTDGHIAFLTKTGECFTWGRGEYGELGNGGDGGGSMVSDGRRPLQVMTLKSSPVAHVGVGNCHTAAVLADGRVFVWGGCWSGQLGLGMARRAGITDKRLQLCFPSPTVVETLLPHKVARVSCGAVHTAVVTRNGQLYTFGCGDGGRLGLGNNTDAYQPELVTALANDVVLDVSCSSWHSLCIARPRHKDHSKGQSSNEKDAGDGGYVYAFGNGLQGQLGLGKQKMAALPTRIPLLATRHVRCRAVAVSSHHSCALTTDGKLFTWGDNASGCLGRKAIDGALDSNEPELLTSITAWGAGPIISVAAGHGFTIIATGPWPKREAQRHHVQLQSLNAHVKFDSIQPLKQPSYTRDSTTTR</sequence>
<dbReference type="InterPro" id="IPR000408">
    <property type="entry name" value="Reg_chr_condens"/>
</dbReference>
<evidence type="ECO:0000259" key="4">
    <source>
        <dbReference type="Pfam" id="PF25390"/>
    </source>
</evidence>
<keyword evidence="6" id="KW-1185">Reference proteome</keyword>
<accession>A0AAV2YN81</accession>
<feature type="repeat" description="RCC1" evidence="2">
    <location>
        <begin position="358"/>
        <end position="420"/>
    </location>
</feature>
<feature type="domain" description="RCC1-like" evidence="4">
    <location>
        <begin position="149"/>
        <end position="468"/>
    </location>
</feature>
<feature type="repeat" description="RCC1" evidence="2">
    <location>
        <begin position="546"/>
        <end position="603"/>
    </location>
</feature>
<dbReference type="InterPro" id="IPR009091">
    <property type="entry name" value="RCC1/BLIP-II"/>
</dbReference>
<dbReference type="Gene3D" id="2.130.10.30">
    <property type="entry name" value="Regulator of chromosome condensation 1/beta-lactamase-inhibitor protein II"/>
    <property type="match status" value="4"/>
</dbReference>
<dbReference type="PROSITE" id="PS50012">
    <property type="entry name" value="RCC1_3"/>
    <property type="match status" value="6"/>
</dbReference>
<dbReference type="InterPro" id="IPR051210">
    <property type="entry name" value="Ub_ligase/GEF_domain"/>
</dbReference>
<feature type="repeat" description="RCC1" evidence="2">
    <location>
        <begin position="421"/>
        <end position="472"/>
    </location>
</feature>
<evidence type="ECO:0000313" key="5">
    <source>
        <dbReference type="EMBL" id="DAZ94808.1"/>
    </source>
</evidence>
<reference evidence="5" key="2">
    <citation type="journal article" date="2023" name="Microbiol Resour">
        <title>Decontamination and Annotation of the Draft Genome Sequence of the Oomycete Lagenidium giganteum ARSEF 373.</title>
        <authorList>
            <person name="Morgan W.R."/>
            <person name="Tartar A."/>
        </authorList>
    </citation>
    <scope>NUCLEOTIDE SEQUENCE</scope>
    <source>
        <strain evidence="5">ARSEF 373</strain>
    </source>
</reference>
<reference evidence="5" key="1">
    <citation type="submission" date="2022-11" db="EMBL/GenBank/DDBJ databases">
        <authorList>
            <person name="Morgan W.R."/>
            <person name="Tartar A."/>
        </authorList>
    </citation>
    <scope>NUCLEOTIDE SEQUENCE</scope>
    <source>
        <strain evidence="5">ARSEF 373</strain>
    </source>
</reference>
<protein>
    <recommendedName>
        <fullName evidence="4">RCC1-like domain-containing protein</fullName>
    </recommendedName>
</protein>
<dbReference type="PANTHER" id="PTHR22870">
    <property type="entry name" value="REGULATOR OF CHROMOSOME CONDENSATION"/>
    <property type="match status" value="1"/>
</dbReference>
<dbReference type="SUPFAM" id="SSF50985">
    <property type="entry name" value="RCC1/BLIP-II"/>
    <property type="match status" value="1"/>
</dbReference>
<gene>
    <name evidence="5" type="ORF">N0F65_002421</name>
</gene>
<dbReference type="PANTHER" id="PTHR22870:SF466">
    <property type="entry name" value="ANKYRIN REPEAT-CONTAINING PROTEIN"/>
    <property type="match status" value="1"/>
</dbReference>
<evidence type="ECO:0000256" key="2">
    <source>
        <dbReference type="PROSITE-ProRule" id="PRU00235"/>
    </source>
</evidence>
<dbReference type="Proteomes" id="UP001146120">
    <property type="component" value="Unassembled WGS sequence"/>
</dbReference>
<dbReference type="Pfam" id="PF13540">
    <property type="entry name" value="RCC1_2"/>
    <property type="match status" value="1"/>
</dbReference>
<evidence type="ECO:0000256" key="1">
    <source>
        <dbReference type="ARBA" id="ARBA00022737"/>
    </source>
</evidence>
<organism evidence="5 6">
    <name type="scientific">Lagenidium giganteum</name>
    <dbReference type="NCBI Taxonomy" id="4803"/>
    <lineage>
        <taxon>Eukaryota</taxon>
        <taxon>Sar</taxon>
        <taxon>Stramenopiles</taxon>
        <taxon>Oomycota</taxon>
        <taxon>Peronosporomycetes</taxon>
        <taxon>Pythiales</taxon>
        <taxon>Pythiaceae</taxon>
    </lineage>
</organism>
<keyword evidence="1" id="KW-0677">Repeat</keyword>
<feature type="region of interest" description="Disordered" evidence="3">
    <location>
        <begin position="248"/>
        <end position="279"/>
    </location>
</feature>
<proteinExistence type="predicted"/>
<feature type="repeat" description="RCC1" evidence="2">
    <location>
        <begin position="149"/>
        <end position="200"/>
    </location>
</feature>
<dbReference type="Pfam" id="PF25390">
    <property type="entry name" value="WD40_RLD"/>
    <property type="match status" value="1"/>
</dbReference>
<dbReference type="AlphaFoldDB" id="A0AAV2YN81"/>
<evidence type="ECO:0000256" key="3">
    <source>
        <dbReference type="SAM" id="MobiDB-lite"/>
    </source>
</evidence>